<dbReference type="PROSITE" id="PS00022">
    <property type="entry name" value="EGF_1"/>
    <property type="match status" value="2"/>
</dbReference>
<evidence type="ECO:0000256" key="1">
    <source>
        <dbReference type="PROSITE-ProRule" id="PRU00076"/>
    </source>
</evidence>
<dbReference type="PANTHER" id="PTHR19143:SF458">
    <property type="entry name" value="FIBRINOGEN C-TERMINAL DOMAIN-CONTAINING PROTEIN-RELATED"/>
    <property type="match status" value="1"/>
</dbReference>
<dbReference type="GeneID" id="109480612"/>
<proteinExistence type="predicted"/>
<organism evidence="4 5">
    <name type="scientific">Branchiostoma belcheri</name>
    <name type="common">Amphioxus</name>
    <dbReference type="NCBI Taxonomy" id="7741"/>
    <lineage>
        <taxon>Eukaryota</taxon>
        <taxon>Metazoa</taxon>
        <taxon>Chordata</taxon>
        <taxon>Cephalochordata</taxon>
        <taxon>Leptocardii</taxon>
        <taxon>Amphioxiformes</taxon>
        <taxon>Branchiostomatidae</taxon>
        <taxon>Branchiostoma</taxon>
    </lineage>
</organism>
<dbReference type="OrthoDB" id="10063010at2759"/>
<reference evidence="5" key="1">
    <citation type="submission" date="2025-08" db="UniProtKB">
        <authorList>
            <consortium name="RefSeq"/>
        </authorList>
    </citation>
    <scope>IDENTIFICATION</scope>
    <source>
        <tissue evidence="5">Gonad</tissue>
    </source>
</reference>
<dbReference type="PROSITE" id="PS01186">
    <property type="entry name" value="EGF_2"/>
    <property type="match status" value="2"/>
</dbReference>
<evidence type="ECO:0000259" key="3">
    <source>
        <dbReference type="PROSITE" id="PS51406"/>
    </source>
</evidence>
<evidence type="ECO:0000313" key="4">
    <source>
        <dbReference type="Proteomes" id="UP000515135"/>
    </source>
</evidence>
<feature type="domain" description="Fibrinogen C-terminal" evidence="3">
    <location>
        <begin position="282"/>
        <end position="513"/>
    </location>
</feature>
<feature type="domain" description="EGF-like" evidence="2">
    <location>
        <begin position="513"/>
        <end position="552"/>
    </location>
</feature>
<feature type="disulfide bond" evidence="1">
    <location>
        <begin position="542"/>
        <end position="551"/>
    </location>
</feature>
<accession>A0A6P5A9G2</accession>
<dbReference type="SMART" id="SM00181">
    <property type="entry name" value="EGF"/>
    <property type="match status" value="2"/>
</dbReference>
<sequence>MAIITPQNCADLSAIGIQTSGSYYVGHPQPFQVSCDMDTADGGWTVIQRRQDGSVAFNKLWTEYVQGFGNVNGELWLGLEHLHTLTTPTQNELYVYLEDWEGNSRHARYSTFSVGASTSDYRATLSGYMSADSDVDDDLTTTSNNGRHSINGRGFATTNHGGFSNCAVDYGQGGWWYPTSCGLALLNGQYLTTCSTTTPPSCSSADGIVWKAWKTYDYSLRKTTMMIRPGTSPPSSLNTCQNGGTLTPGMAGSGVYTCTCPAGFGGTYCDQRKEGDTCDTYTGTIITPQSCADLSAMGIQTSGTYHIGHPQPFQVSCDMGTDGGGWTVIQRRQDGSVQFNKPWAEYVQGFGDVSGELWLGLEHLHTLTTPTQNELYVYLEDWEGNSRHARYSTFSVGASTSDYRATLSGYMSADSDVDDDLTTTSNNGRHSINSRGFATTNHGGFSSCAVDYGQGGWWYPTSCGLALLNGRYLTTCSTTTPPSCSSADGIVWKAWKTYDYSLRKTTMMIRPGTSSPSSLNTCQNGGTLTPGMAGSGVYTCTCPAGFGGTYCDQRKGHSIHT</sequence>
<dbReference type="AlphaFoldDB" id="A0A6P5A9G2"/>
<dbReference type="Pfam" id="PF00147">
    <property type="entry name" value="Fibrinogen_C"/>
    <property type="match status" value="2"/>
</dbReference>
<dbReference type="InterPro" id="IPR002181">
    <property type="entry name" value="Fibrinogen_a/b/g_C_dom"/>
</dbReference>
<dbReference type="Gene3D" id="3.90.215.10">
    <property type="entry name" value="Gamma Fibrinogen, chain A, domain 1"/>
    <property type="match status" value="2"/>
</dbReference>
<dbReference type="PANTHER" id="PTHR19143">
    <property type="entry name" value="FIBRINOGEN/TENASCIN/ANGIOPOEITIN"/>
    <property type="match status" value="1"/>
</dbReference>
<dbReference type="SUPFAM" id="SSF56496">
    <property type="entry name" value="Fibrinogen C-terminal domain-like"/>
    <property type="match status" value="2"/>
</dbReference>
<dbReference type="CDD" id="cd00054">
    <property type="entry name" value="EGF_CA"/>
    <property type="match status" value="2"/>
</dbReference>
<dbReference type="RefSeq" id="XP_019638401.1">
    <property type="nucleotide sequence ID" value="XM_019782842.1"/>
</dbReference>
<evidence type="ECO:0000313" key="5">
    <source>
        <dbReference type="RefSeq" id="XP_019638401.1"/>
    </source>
</evidence>
<dbReference type="GO" id="GO:0005615">
    <property type="term" value="C:extracellular space"/>
    <property type="evidence" value="ECO:0007669"/>
    <property type="project" value="TreeGrafter"/>
</dbReference>
<dbReference type="InterPro" id="IPR036056">
    <property type="entry name" value="Fibrinogen-like_C"/>
</dbReference>
<dbReference type="SUPFAM" id="SSF57196">
    <property type="entry name" value="EGF/Laminin"/>
    <property type="match status" value="1"/>
</dbReference>
<gene>
    <name evidence="5" type="primary">LOC109480612</name>
</gene>
<dbReference type="Proteomes" id="UP000515135">
    <property type="component" value="Unplaced"/>
</dbReference>
<comment type="caution">
    <text evidence="1">Lacks conserved residue(s) required for the propagation of feature annotation.</text>
</comment>
<dbReference type="PROSITE" id="PS51406">
    <property type="entry name" value="FIBRINOGEN_C_2"/>
    <property type="match status" value="2"/>
</dbReference>
<evidence type="ECO:0000259" key="2">
    <source>
        <dbReference type="PROSITE" id="PS50026"/>
    </source>
</evidence>
<keyword evidence="1" id="KW-0245">EGF-like domain</keyword>
<dbReference type="CDD" id="cd00087">
    <property type="entry name" value="FReD"/>
    <property type="match status" value="2"/>
</dbReference>
<keyword evidence="4" id="KW-1185">Reference proteome</keyword>
<name>A0A6P5A9G2_BRABE</name>
<dbReference type="PROSITE" id="PS50026">
    <property type="entry name" value="EGF_3"/>
    <property type="match status" value="2"/>
</dbReference>
<keyword evidence="1" id="KW-1015">Disulfide bond</keyword>
<dbReference type="NCBIfam" id="NF040941">
    <property type="entry name" value="GGGWT_bact"/>
    <property type="match status" value="2"/>
</dbReference>
<feature type="domain" description="Fibrinogen C-terminal" evidence="3">
    <location>
        <begin position="1"/>
        <end position="231"/>
    </location>
</feature>
<dbReference type="SMART" id="SM00186">
    <property type="entry name" value="FBG"/>
    <property type="match status" value="2"/>
</dbReference>
<dbReference type="InterPro" id="IPR000742">
    <property type="entry name" value="EGF"/>
</dbReference>
<feature type="disulfide bond" evidence="1">
    <location>
        <begin position="260"/>
        <end position="269"/>
    </location>
</feature>
<dbReference type="InterPro" id="IPR050373">
    <property type="entry name" value="Fibrinogen_C-term_domain"/>
</dbReference>
<dbReference type="KEGG" id="bbel:109480612"/>
<protein>
    <submittedName>
        <fullName evidence="5">Uncharacterized protein LOC109480612</fullName>
    </submittedName>
</protein>
<dbReference type="InterPro" id="IPR014716">
    <property type="entry name" value="Fibrinogen_a/b/g_C_1"/>
</dbReference>
<dbReference type="Gene3D" id="2.10.25.10">
    <property type="entry name" value="Laminin"/>
    <property type="match status" value="2"/>
</dbReference>
<feature type="domain" description="EGF-like" evidence="2">
    <location>
        <begin position="231"/>
        <end position="270"/>
    </location>
</feature>